<feature type="transmembrane region" description="Helical" evidence="6">
    <location>
        <begin position="21"/>
        <end position="42"/>
    </location>
</feature>
<evidence type="ECO:0000256" key="3">
    <source>
        <dbReference type="ARBA" id="ARBA00022989"/>
    </source>
</evidence>
<dbReference type="RefSeq" id="WP_236118338.1">
    <property type="nucleotide sequence ID" value="NZ_JAKGSI010000002.1"/>
</dbReference>
<feature type="region of interest" description="Disordered" evidence="5">
    <location>
        <begin position="53"/>
        <end position="75"/>
    </location>
</feature>
<evidence type="ECO:0000256" key="1">
    <source>
        <dbReference type="ARBA" id="ARBA00004167"/>
    </source>
</evidence>
<dbReference type="GO" id="GO:0016020">
    <property type="term" value="C:membrane"/>
    <property type="evidence" value="ECO:0007669"/>
    <property type="project" value="UniProtKB-SubCell"/>
</dbReference>
<evidence type="ECO:0000313" key="8">
    <source>
        <dbReference type="Proteomes" id="UP001139336"/>
    </source>
</evidence>
<dbReference type="PANTHER" id="PTHR30168">
    <property type="entry name" value="PUTATIVE MEMBRANE PROTEIN YPFJ"/>
    <property type="match status" value="1"/>
</dbReference>
<accession>A0A9X1TXU9</accession>
<comment type="caution">
    <text evidence="7">The sequence shown here is derived from an EMBL/GenBank/DDBJ whole genome shotgun (WGS) entry which is preliminary data.</text>
</comment>
<evidence type="ECO:0000256" key="5">
    <source>
        <dbReference type="SAM" id="MobiDB-lite"/>
    </source>
</evidence>
<keyword evidence="3 6" id="KW-1133">Transmembrane helix</keyword>
<dbReference type="PANTHER" id="PTHR30168:SF0">
    <property type="entry name" value="INNER MEMBRANE PROTEIN"/>
    <property type="match status" value="1"/>
</dbReference>
<proteinExistence type="predicted"/>
<evidence type="ECO:0000256" key="6">
    <source>
        <dbReference type="SAM" id="Phobius"/>
    </source>
</evidence>
<organism evidence="7 8">
    <name type="scientific">Corynebacterium uropygiale</name>
    <dbReference type="NCBI Taxonomy" id="1775911"/>
    <lineage>
        <taxon>Bacteria</taxon>
        <taxon>Bacillati</taxon>
        <taxon>Actinomycetota</taxon>
        <taxon>Actinomycetes</taxon>
        <taxon>Mycobacteriales</taxon>
        <taxon>Corynebacteriaceae</taxon>
        <taxon>Corynebacterium</taxon>
    </lineage>
</organism>
<dbReference type="SUPFAM" id="SSF55486">
    <property type="entry name" value="Metalloproteases ('zincins'), catalytic domain"/>
    <property type="match status" value="1"/>
</dbReference>
<dbReference type="Proteomes" id="UP001139336">
    <property type="component" value="Unassembled WGS sequence"/>
</dbReference>
<evidence type="ECO:0000313" key="7">
    <source>
        <dbReference type="EMBL" id="MCF4006545.1"/>
    </source>
</evidence>
<name>A0A9X1TXU9_9CORY</name>
<dbReference type="InterPro" id="IPR007343">
    <property type="entry name" value="Uncharacterised_pept_Zn_put"/>
</dbReference>
<dbReference type="Pfam" id="PF04228">
    <property type="entry name" value="Zn_peptidase"/>
    <property type="match status" value="1"/>
</dbReference>
<dbReference type="AlphaFoldDB" id="A0A9X1TXU9"/>
<comment type="subcellular location">
    <subcellularLocation>
        <location evidence="1">Membrane</location>
        <topology evidence="1">Single-pass membrane protein</topology>
    </subcellularLocation>
</comment>
<dbReference type="EMBL" id="JAKGSI010000002">
    <property type="protein sequence ID" value="MCF4006545.1"/>
    <property type="molecule type" value="Genomic_DNA"/>
</dbReference>
<keyword evidence="2 6" id="KW-0812">Transmembrane</keyword>
<reference evidence="7" key="1">
    <citation type="submission" date="2022-01" db="EMBL/GenBank/DDBJ databases">
        <title>Corynebacterium sp. nov isolated from isolated from the feces of the greater white-fronted geese (Anser albifrons) at Poyang Lake, PR China.</title>
        <authorList>
            <person name="Liu Q."/>
        </authorList>
    </citation>
    <scope>NUCLEOTIDE SEQUENCE</scope>
    <source>
        <strain evidence="7">JCM 32435</strain>
    </source>
</reference>
<keyword evidence="8" id="KW-1185">Reference proteome</keyword>
<evidence type="ECO:0000256" key="2">
    <source>
        <dbReference type="ARBA" id="ARBA00022692"/>
    </source>
</evidence>
<evidence type="ECO:0000256" key="4">
    <source>
        <dbReference type="ARBA" id="ARBA00023136"/>
    </source>
</evidence>
<gene>
    <name evidence="7" type="ORF">L1O03_05050</name>
</gene>
<protein>
    <submittedName>
        <fullName evidence="7">Neutral zinc metallopeptidase</fullName>
    </submittedName>
</protein>
<keyword evidence="4 6" id="KW-0472">Membrane</keyword>
<sequence length="298" mass="31763">MTFKPGVHKDRNIARRGGGGGGRIAVGGGIGTVVLIGLYLLLGGDPAGLGTLLGGSEAPAPQDTQAQQGGAGLEHCQTAEDANSRADCRVEFTAMSVFHTWEKQLPEQANITFEEPGLVVFDQTTNSGCGVAQGNTGPFYCPADRSAYFDVSFFQQLEQLGGENAPLAQMYIVAHEYGHHIQNLEGTLGLSDYNNPGEDSNAVKIELQADCYAGIWAHWADKGEDAMLETITPEQVESAIATAQAVGDDNIQRRSGGEVQPDQWTHGSSQQRAESFLAGYRTGKMNACDTLGRHVYAE</sequence>